<dbReference type="SMART" id="SM00829">
    <property type="entry name" value="PKS_ER"/>
    <property type="match status" value="1"/>
</dbReference>
<dbReference type="InterPro" id="IPR045306">
    <property type="entry name" value="SDH-like"/>
</dbReference>
<dbReference type="PANTHER" id="PTHR43161">
    <property type="entry name" value="SORBITOL DEHYDROGENASE"/>
    <property type="match status" value="1"/>
</dbReference>
<evidence type="ECO:0000256" key="9">
    <source>
        <dbReference type="RuleBase" id="RU361277"/>
    </source>
</evidence>
<dbReference type="RefSeq" id="XP_030752024.1">
    <property type="nucleotide sequence ID" value="XM_030896164.1"/>
</dbReference>
<keyword evidence="3 9" id="KW-0479">Metal-binding</keyword>
<dbReference type="AlphaFoldDB" id="A0A6J2XMY3"/>
<dbReference type="InParanoid" id="A0A6J2XMY3"/>
<evidence type="ECO:0000256" key="6">
    <source>
        <dbReference type="ARBA" id="ARBA00023027"/>
    </source>
</evidence>
<proteinExistence type="inferred from homology"/>
<evidence type="ECO:0000256" key="4">
    <source>
        <dbReference type="ARBA" id="ARBA00022833"/>
    </source>
</evidence>
<dbReference type="Gene3D" id="3.40.50.720">
    <property type="entry name" value="NAD(P)-binding Rossmann-like Domain"/>
    <property type="match status" value="1"/>
</dbReference>
<feature type="domain" description="Enoyl reductase (ER)" evidence="10">
    <location>
        <begin position="55"/>
        <end position="389"/>
    </location>
</feature>
<dbReference type="FunCoup" id="A0A6J2XMY3">
    <property type="interactions" value="588"/>
</dbReference>
<dbReference type="InterPro" id="IPR013154">
    <property type="entry name" value="ADH-like_N"/>
</dbReference>
<evidence type="ECO:0000313" key="12">
    <source>
        <dbReference type="RefSeq" id="XP_030752024.1"/>
    </source>
</evidence>
<keyword evidence="11" id="KW-1185">Reference proteome</keyword>
<accession>A0A6J2XMY3</accession>
<dbReference type="GeneID" id="115879374"/>
<evidence type="ECO:0000256" key="3">
    <source>
        <dbReference type="ARBA" id="ARBA00022723"/>
    </source>
</evidence>
<reference evidence="12" key="1">
    <citation type="submission" date="2025-08" db="UniProtKB">
        <authorList>
            <consortium name="RefSeq"/>
        </authorList>
    </citation>
    <scope>IDENTIFICATION</scope>
    <source>
        <tissue evidence="12">Gonads</tissue>
    </source>
</reference>
<sequence>MALGKIQNFKYLLFGNVFNSNLSETNGKQNRNYADICKNKESSKHGENLAVVLHGINDLKIEKRPIPKLKPNQVLLQMEVVGICGSDVHFFREGRIGPFVVEKPMIIGHEGSGTVVECGPAVKTLKSGDRVAIEPQISCRMCDYCKTGNYHLCQGLYFCAAPPDDGNLSRYYAHDSDFCFKLPDNLDFEHATLMEPLAVGVHACKRGGVTSGDSVLVLGSGPIGLVSILAARAYGASKIVVTDVDDFKLKKAHEVGVDCTCNIKGLNVDEALECIKSILPEHPRVTIDCCGLEDAVKVGMKATKSGGKLVLVGMGTDKMALPITECIFREVDLLGVFRYVNDYPTAIDMVSSGKIDPKPLITHHFKFEDSVKAFETAKNKTEDYIKIMIHPNPKWKPK</sequence>
<dbReference type="KEGG" id="soy:115879374"/>
<dbReference type="FunFam" id="3.40.50.720:FF:000068">
    <property type="entry name" value="Sorbitol dehydrogenase"/>
    <property type="match status" value="1"/>
</dbReference>
<evidence type="ECO:0000256" key="1">
    <source>
        <dbReference type="ARBA" id="ARBA00001947"/>
    </source>
</evidence>
<dbReference type="Gene3D" id="3.90.180.10">
    <property type="entry name" value="Medium-chain alcohol dehydrogenases, catalytic domain"/>
    <property type="match status" value="1"/>
</dbReference>
<dbReference type="InterPro" id="IPR013149">
    <property type="entry name" value="ADH-like_C"/>
</dbReference>
<dbReference type="GO" id="GO:0006062">
    <property type="term" value="P:sorbitol catabolic process"/>
    <property type="evidence" value="ECO:0007669"/>
    <property type="project" value="TreeGrafter"/>
</dbReference>
<dbReference type="InterPro" id="IPR020843">
    <property type="entry name" value="ER"/>
</dbReference>
<dbReference type="Proteomes" id="UP000504635">
    <property type="component" value="Unplaced"/>
</dbReference>
<evidence type="ECO:0000313" key="11">
    <source>
        <dbReference type="Proteomes" id="UP000504635"/>
    </source>
</evidence>
<dbReference type="OrthoDB" id="1879366at2759"/>
<dbReference type="Pfam" id="PF00107">
    <property type="entry name" value="ADH_zinc_N"/>
    <property type="match status" value="1"/>
</dbReference>
<dbReference type="GO" id="GO:0008270">
    <property type="term" value="F:zinc ion binding"/>
    <property type="evidence" value="ECO:0007669"/>
    <property type="project" value="InterPro"/>
</dbReference>
<name>A0A6J2XMY3_SITOR</name>
<dbReference type="InterPro" id="IPR002328">
    <property type="entry name" value="ADH_Zn_CS"/>
</dbReference>
<evidence type="ECO:0000256" key="2">
    <source>
        <dbReference type="ARBA" id="ARBA00008072"/>
    </source>
</evidence>
<dbReference type="CDD" id="cd05285">
    <property type="entry name" value="sorbitol_DH"/>
    <property type="match status" value="1"/>
</dbReference>
<dbReference type="InterPro" id="IPR011032">
    <property type="entry name" value="GroES-like_sf"/>
</dbReference>
<dbReference type="InterPro" id="IPR036291">
    <property type="entry name" value="NAD(P)-bd_dom_sf"/>
</dbReference>
<comment type="cofactor">
    <cofactor evidence="1 9">
        <name>Zn(2+)</name>
        <dbReference type="ChEBI" id="CHEBI:29105"/>
    </cofactor>
</comment>
<keyword evidence="6" id="KW-0520">NAD</keyword>
<dbReference type="SUPFAM" id="SSF51735">
    <property type="entry name" value="NAD(P)-binding Rossmann-fold domains"/>
    <property type="match status" value="1"/>
</dbReference>
<keyword evidence="5" id="KW-0560">Oxidoreductase</keyword>
<dbReference type="PROSITE" id="PS00059">
    <property type="entry name" value="ADH_ZINC"/>
    <property type="match status" value="1"/>
</dbReference>
<dbReference type="PANTHER" id="PTHR43161:SF9">
    <property type="entry name" value="SORBITOL DEHYDROGENASE"/>
    <property type="match status" value="1"/>
</dbReference>
<protein>
    <recommendedName>
        <fullName evidence="7">Sorbitol dehydrogenase</fullName>
    </recommendedName>
    <alternativeName>
        <fullName evidence="8">Polyol dehydrogenase</fullName>
    </alternativeName>
</protein>
<evidence type="ECO:0000256" key="8">
    <source>
        <dbReference type="ARBA" id="ARBA00032485"/>
    </source>
</evidence>
<gene>
    <name evidence="12" type="primary">LOC115879374</name>
</gene>
<keyword evidence="4 9" id="KW-0862">Zinc</keyword>
<dbReference type="Pfam" id="PF08240">
    <property type="entry name" value="ADH_N"/>
    <property type="match status" value="1"/>
</dbReference>
<evidence type="ECO:0000256" key="5">
    <source>
        <dbReference type="ARBA" id="ARBA00023002"/>
    </source>
</evidence>
<evidence type="ECO:0000259" key="10">
    <source>
        <dbReference type="SMART" id="SM00829"/>
    </source>
</evidence>
<dbReference type="SUPFAM" id="SSF50129">
    <property type="entry name" value="GroES-like"/>
    <property type="match status" value="1"/>
</dbReference>
<dbReference type="GO" id="GO:0003939">
    <property type="term" value="F:L-iditol 2-dehydrogenase (NAD+) activity"/>
    <property type="evidence" value="ECO:0007669"/>
    <property type="project" value="TreeGrafter"/>
</dbReference>
<evidence type="ECO:0000256" key="7">
    <source>
        <dbReference type="ARBA" id="ARBA00026132"/>
    </source>
</evidence>
<organism evidence="11 12">
    <name type="scientific">Sitophilus oryzae</name>
    <name type="common">Rice weevil</name>
    <name type="synonym">Curculio oryzae</name>
    <dbReference type="NCBI Taxonomy" id="7048"/>
    <lineage>
        <taxon>Eukaryota</taxon>
        <taxon>Metazoa</taxon>
        <taxon>Ecdysozoa</taxon>
        <taxon>Arthropoda</taxon>
        <taxon>Hexapoda</taxon>
        <taxon>Insecta</taxon>
        <taxon>Pterygota</taxon>
        <taxon>Neoptera</taxon>
        <taxon>Endopterygota</taxon>
        <taxon>Coleoptera</taxon>
        <taxon>Polyphaga</taxon>
        <taxon>Cucujiformia</taxon>
        <taxon>Curculionidae</taxon>
        <taxon>Dryophthorinae</taxon>
        <taxon>Sitophilus</taxon>
    </lineage>
</organism>
<comment type="similarity">
    <text evidence="2 9">Belongs to the zinc-containing alcohol dehydrogenase family.</text>
</comment>